<gene>
    <name evidence="1" type="ORF">EPI10_004912</name>
</gene>
<keyword evidence="2" id="KW-1185">Reference proteome</keyword>
<keyword evidence="1" id="KW-0548">Nucleotidyltransferase</keyword>
<dbReference type="OrthoDB" id="1002604at2759"/>
<name>A0A5B6WNP5_9ROSI</name>
<evidence type="ECO:0000313" key="1">
    <source>
        <dbReference type="EMBL" id="KAA3482687.1"/>
    </source>
</evidence>
<evidence type="ECO:0000313" key="2">
    <source>
        <dbReference type="Proteomes" id="UP000325315"/>
    </source>
</evidence>
<dbReference type="GO" id="GO:0003964">
    <property type="term" value="F:RNA-directed DNA polymerase activity"/>
    <property type="evidence" value="ECO:0007669"/>
    <property type="project" value="UniProtKB-KW"/>
</dbReference>
<dbReference type="Proteomes" id="UP000325315">
    <property type="component" value="Unassembled WGS sequence"/>
</dbReference>
<accession>A0A5B6WNP5</accession>
<dbReference type="InterPro" id="IPR036397">
    <property type="entry name" value="RNaseH_sf"/>
</dbReference>
<sequence length="136" mass="15056">MGDLDCYKLHKVSTPECIPVQWRKPKPGFVKIITDGSAIRNPGQAGAGTVIRDHYGNWITGSYRYIPLNYGTLLLRFQQWTLNAMARKGSSFQTLSSSDSYLHADSCFICNGDLLSILMADGLTPLALFCGIRPIQ</sequence>
<protein>
    <submittedName>
        <fullName evidence="1">Reverse transcriptase</fullName>
    </submittedName>
</protein>
<dbReference type="Gene3D" id="3.30.420.10">
    <property type="entry name" value="Ribonuclease H-like superfamily/Ribonuclease H"/>
    <property type="match status" value="1"/>
</dbReference>
<dbReference type="EMBL" id="SMMG02000002">
    <property type="protein sequence ID" value="KAA3482687.1"/>
    <property type="molecule type" value="Genomic_DNA"/>
</dbReference>
<comment type="caution">
    <text evidence="1">The sequence shown here is derived from an EMBL/GenBank/DDBJ whole genome shotgun (WGS) entry which is preliminary data.</text>
</comment>
<dbReference type="AlphaFoldDB" id="A0A5B6WNP5"/>
<keyword evidence="1" id="KW-0808">Transferase</keyword>
<dbReference type="GO" id="GO:0003676">
    <property type="term" value="F:nucleic acid binding"/>
    <property type="evidence" value="ECO:0007669"/>
    <property type="project" value="InterPro"/>
</dbReference>
<keyword evidence="1" id="KW-0695">RNA-directed DNA polymerase</keyword>
<organism evidence="1 2">
    <name type="scientific">Gossypium australe</name>
    <dbReference type="NCBI Taxonomy" id="47621"/>
    <lineage>
        <taxon>Eukaryota</taxon>
        <taxon>Viridiplantae</taxon>
        <taxon>Streptophyta</taxon>
        <taxon>Embryophyta</taxon>
        <taxon>Tracheophyta</taxon>
        <taxon>Spermatophyta</taxon>
        <taxon>Magnoliopsida</taxon>
        <taxon>eudicotyledons</taxon>
        <taxon>Gunneridae</taxon>
        <taxon>Pentapetalae</taxon>
        <taxon>rosids</taxon>
        <taxon>malvids</taxon>
        <taxon>Malvales</taxon>
        <taxon>Malvaceae</taxon>
        <taxon>Malvoideae</taxon>
        <taxon>Gossypium</taxon>
    </lineage>
</organism>
<proteinExistence type="predicted"/>
<reference evidence="2" key="1">
    <citation type="journal article" date="2019" name="Plant Biotechnol. J.">
        <title>Genome sequencing of the Australian wild diploid species Gossypium australe highlights disease resistance and delayed gland morphogenesis.</title>
        <authorList>
            <person name="Cai Y."/>
            <person name="Cai X."/>
            <person name="Wang Q."/>
            <person name="Wang P."/>
            <person name="Zhang Y."/>
            <person name="Cai C."/>
            <person name="Xu Y."/>
            <person name="Wang K."/>
            <person name="Zhou Z."/>
            <person name="Wang C."/>
            <person name="Geng S."/>
            <person name="Li B."/>
            <person name="Dong Q."/>
            <person name="Hou Y."/>
            <person name="Wang H."/>
            <person name="Ai P."/>
            <person name="Liu Z."/>
            <person name="Yi F."/>
            <person name="Sun M."/>
            <person name="An G."/>
            <person name="Cheng J."/>
            <person name="Zhang Y."/>
            <person name="Shi Q."/>
            <person name="Xie Y."/>
            <person name="Shi X."/>
            <person name="Chang Y."/>
            <person name="Huang F."/>
            <person name="Chen Y."/>
            <person name="Hong S."/>
            <person name="Mi L."/>
            <person name="Sun Q."/>
            <person name="Zhang L."/>
            <person name="Zhou B."/>
            <person name="Peng R."/>
            <person name="Zhang X."/>
            <person name="Liu F."/>
        </authorList>
    </citation>
    <scope>NUCLEOTIDE SEQUENCE [LARGE SCALE GENOMIC DNA]</scope>
    <source>
        <strain evidence="2">cv. PA1801</strain>
    </source>
</reference>